<accession>A0A089M4R4</accession>
<keyword evidence="1" id="KW-1133">Transmembrane helix</keyword>
<reference evidence="3 4" key="1">
    <citation type="submission" date="2014-08" db="EMBL/GenBank/DDBJ databases">
        <title>Comparative genomics of the Paenibacillus odorifer group.</title>
        <authorList>
            <person name="den Bakker H.C."/>
            <person name="Tsai Y.-C."/>
            <person name="Martin N."/>
            <person name="Korlach J."/>
            <person name="Wiedmann M."/>
        </authorList>
    </citation>
    <scope>NUCLEOTIDE SEQUENCE [LARGE SCALE GENOMIC DNA]</scope>
    <source>
        <strain evidence="3 4">DSM 15220</strain>
    </source>
</reference>
<keyword evidence="4" id="KW-1185">Reference proteome</keyword>
<evidence type="ECO:0000313" key="3">
    <source>
        <dbReference type="EMBL" id="AIQ68771.1"/>
    </source>
</evidence>
<proteinExistence type="predicted"/>
<dbReference type="STRING" id="189425.PGRAT_14950"/>
<dbReference type="Pfam" id="PF01882">
    <property type="entry name" value="DUF58"/>
    <property type="match status" value="1"/>
</dbReference>
<protein>
    <recommendedName>
        <fullName evidence="2">DUF58 domain-containing protein</fullName>
    </recommendedName>
</protein>
<dbReference type="PANTHER" id="PTHR34351">
    <property type="entry name" value="SLR1927 PROTEIN-RELATED"/>
    <property type="match status" value="1"/>
</dbReference>
<dbReference type="PANTHER" id="PTHR34351:SF2">
    <property type="entry name" value="DUF58 DOMAIN-CONTAINING PROTEIN"/>
    <property type="match status" value="1"/>
</dbReference>
<feature type="transmembrane region" description="Helical" evidence="1">
    <location>
        <begin position="6"/>
        <end position="26"/>
    </location>
</feature>
<dbReference type="InterPro" id="IPR002881">
    <property type="entry name" value="DUF58"/>
</dbReference>
<gene>
    <name evidence="3" type="ORF">PGRAT_14950</name>
</gene>
<keyword evidence="1" id="KW-0472">Membrane</keyword>
<feature type="domain" description="DUF58" evidence="2">
    <location>
        <begin position="185"/>
        <end position="269"/>
    </location>
</feature>
<dbReference type="KEGG" id="pgm:PGRAT_14950"/>
<dbReference type="HOGENOM" id="CLU_026152_3_1_9"/>
<evidence type="ECO:0000313" key="4">
    <source>
        <dbReference type="Proteomes" id="UP000029500"/>
    </source>
</evidence>
<dbReference type="EMBL" id="CP009287">
    <property type="protein sequence ID" value="AIQ68771.1"/>
    <property type="molecule type" value="Genomic_DNA"/>
</dbReference>
<organism evidence="3 4">
    <name type="scientific">Paenibacillus graminis</name>
    <dbReference type="NCBI Taxonomy" id="189425"/>
    <lineage>
        <taxon>Bacteria</taxon>
        <taxon>Bacillati</taxon>
        <taxon>Bacillota</taxon>
        <taxon>Bacilli</taxon>
        <taxon>Bacillales</taxon>
        <taxon>Paenibacillaceae</taxon>
        <taxon>Paenibacillus</taxon>
    </lineage>
</organism>
<sequence>MTLPWFIISTLLMMMFISAIYQRNALKKVNYVRYFSAQAAFEGDTVEMVEEISNGKLLPLPWLRLESSIARGLEFGSQENLGISSGEIYQNHVSLFYLRPYRHIKRTHRVRCEKRGLFRLDTATMTTGDLFGLSRSTQTFPLQLELMVYPVMVDIHELPLPIHSWLGELPVKRWIVHDPFLTAGTREYSAGDSLGSINWKATARTGQMQVHRKDFTADSRLTVCLNMEISDSMWRTVTDRERIELGIRYAATIADYAVSQGIETGLLSNGRLDGDGEHDPVHAEPMGRLEDILSLLARLSLERVLPMSRLLELEAENGITDTDYLIISCHRGAELQQAAEQLRLSGNGVEWLDIPGEVRGSA</sequence>
<dbReference type="eggNOG" id="COG1721">
    <property type="taxonomic scope" value="Bacteria"/>
</dbReference>
<dbReference type="AlphaFoldDB" id="A0A089M4R4"/>
<dbReference type="RefSeq" id="WP_025706664.1">
    <property type="nucleotide sequence ID" value="NZ_CP009287.1"/>
</dbReference>
<evidence type="ECO:0000259" key="2">
    <source>
        <dbReference type="Pfam" id="PF01882"/>
    </source>
</evidence>
<keyword evidence="1" id="KW-0812">Transmembrane</keyword>
<name>A0A089M4R4_9BACL</name>
<dbReference type="Proteomes" id="UP000029500">
    <property type="component" value="Chromosome"/>
</dbReference>
<dbReference type="OrthoDB" id="9789943at2"/>
<evidence type="ECO:0000256" key="1">
    <source>
        <dbReference type="SAM" id="Phobius"/>
    </source>
</evidence>